<evidence type="ECO:0000313" key="3">
    <source>
        <dbReference type="Proteomes" id="UP000190274"/>
    </source>
</evidence>
<keyword evidence="3" id="KW-1185">Reference proteome</keyword>
<dbReference type="EMBL" id="LT598457">
    <property type="protein sequence ID" value="SCU94742.1"/>
    <property type="molecule type" value="Genomic_DNA"/>
</dbReference>
<name>A0A1G4JV26_9SACH</name>
<dbReference type="SUPFAM" id="SSF53474">
    <property type="entry name" value="alpha/beta-Hydrolases"/>
    <property type="match status" value="1"/>
</dbReference>
<dbReference type="InterPro" id="IPR022742">
    <property type="entry name" value="Hydrolase_4"/>
</dbReference>
<dbReference type="InterPro" id="IPR029058">
    <property type="entry name" value="AB_hydrolase_fold"/>
</dbReference>
<proteinExistence type="predicted"/>
<dbReference type="Pfam" id="PF12146">
    <property type="entry name" value="Hydrolase_4"/>
    <property type="match status" value="1"/>
</dbReference>
<organism evidence="2 3">
    <name type="scientific">Lachancea dasiensis</name>
    <dbReference type="NCBI Taxonomy" id="1072105"/>
    <lineage>
        <taxon>Eukaryota</taxon>
        <taxon>Fungi</taxon>
        <taxon>Dikarya</taxon>
        <taxon>Ascomycota</taxon>
        <taxon>Saccharomycotina</taxon>
        <taxon>Saccharomycetes</taxon>
        <taxon>Saccharomycetales</taxon>
        <taxon>Saccharomycetaceae</taxon>
        <taxon>Lachancea</taxon>
    </lineage>
</organism>
<dbReference type="AlphaFoldDB" id="A0A1G4JV26"/>
<dbReference type="Proteomes" id="UP000190274">
    <property type="component" value="Chromosome G"/>
</dbReference>
<evidence type="ECO:0000313" key="2">
    <source>
        <dbReference type="EMBL" id="SCU94742.1"/>
    </source>
</evidence>
<dbReference type="PANTHER" id="PTHR11614">
    <property type="entry name" value="PHOSPHOLIPASE-RELATED"/>
    <property type="match status" value="1"/>
</dbReference>
<dbReference type="InterPro" id="IPR051044">
    <property type="entry name" value="MAG_DAG_Lipase"/>
</dbReference>
<feature type="domain" description="Serine aminopeptidase S33" evidence="1">
    <location>
        <begin position="53"/>
        <end position="298"/>
    </location>
</feature>
<dbReference type="GO" id="GO:0047372">
    <property type="term" value="F:monoacylglycerol lipase activity"/>
    <property type="evidence" value="ECO:0007669"/>
    <property type="project" value="EnsemblFungi"/>
</dbReference>
<dbReference type="STRING" id="1266660.A0A1G4JV26"/>
<dbReference type="OrthoDB" id="10249433at2759"/>
<gene>
    <name evidence="2" type="ORF">LADA_0G10836G</name>
</gene>
<dbReference type="GO" id="GO:0016020">
    <property type="term" value="C:membrane"/>
    <property type="evidence" value="ECO:0007669"/>
    <property type="project" value="EnsemblFungi"/>
</dbReference>
<accession>A0A1G4JV26</accession>
<protein>
    <submittedName>
        <fullName evidence="2">LADA_0G10836g1_1</fullName>
    </submittedName>
</protein>
<reference evidence="3" key="1">
    <citation type="submission" date="2016-03" db="EMBL/GenBank/DDBJ databases">
        <authorList>
            <person name="Devillers H."/>
        </authorList>
    </citation>
    <scope>NUCLEOTIDE SEQUENCE [LARGE SCALE GENOMIC DNA]</scope>
</reference>
<dbReference type="GO" id="GO:0006641">
    <property type="term" value="P:triglyceride metabolic process"/>
    <property type="evidence" value="ECO:0007669"/>
    <property type="project" value="EnsemblFungi"/>
</dbReference>
<dbReference type="GO" id="GO:0005811">
    <property type="term" value="C:lipid droplet"/>
    <property type="evidence" value="ECO:0007669"/>
    <property type="project" value="EnsemblFungi"/>
</dbReference>
<sequence length="319" mass="36061">MLFGSKEPSKPIPFPYECSTIEFKSYRHSFGGVDFVCVKSSPASSEESVVKGAPKARLLILHGFDEHALIYSRLMDHLAHFGIECFVFEQRGSGQTSVGKLRGVTDEFNTFRDLDHFIEWNLQDKEKATSLFLFGHSMGGGIVLNYGCNGKYKDKISGIICTGPLVTLHPHTAPSAFLTLASPLLAKFLPRFRIDTGLDLEATTSDERYREFLSHDPLTVPLYGSFRQIYDFLERGKRLARDRAHVAQFRAPVLIFHGEDDTINDPIGSQSFYDLCPVSDKRLRLFPQARHALCLETDETFEQLVEELQSWISERVTTV</sequence>
<evidence type="ECO:0000259" key="1">
    <source>
        <dbReference type="Pfam" id="PF12146"/>
    </source>
</evidence>
<dbReference type="Gene3D" id="3.40.50.1820">
    <property type="entry name" value="alpha/beta hydrolase"/>
    <property type="match status" value="1"/>
</dbReference>